<protein>
    <recommendedName>
        <fullName evidence="16">Hormone receptor 4</fullName>
    </recommendedName>
</protein>
<dbReference type="InterPro" id="IPR013088">
    <property type="entry name" value="Znf_NHR/GATA"/>
</dbReference>
<dbReference type="PANTHER" id="PTHR48092">
    <property type="entry name" value="KNIRPS-RELATED PROTEIN-RELATED"/>
    <property type="match status" value="1"/>
</dbReference>
<feature type="compositionally biased region" description="Polar residues" evidence="11">
    <location>
        <begin position="239"/>
        <end position="252"/>
    </location>
</feature>
<dbReference type="Pfam" id="PF00105">
    <property type="entry name" value="zf-C4"/>
    <property type="match status" value="1"/>
</dbReference>
<evidence type="ECO:0000259" key="12">
    <source>
        <dbReference type="PROSITE" id="PS51030"/>
    </source>
</evidence>
<evidence type="ECO:0000259" key="13">
    <source>
        <dbReference type="PROSITE" id="PS51843"/>
    </source>
</evidence>
<keyword evidence="9 10" id="KW-0539">Nucleus</keyword>
<evidence type="ECO:0000313" key="14">
    <source>
        <dbReference type="EMBL" id="KAK2719210.1"/>
    </source>
</evidence>
<comment type="caution">
    <text evidence="14">The sequence shown here is derived from an EMBL/GenBank/DDBJ whole genome shotgun (WGS) entry which is preliminary data.</text>
</comment>
<evidence type="ECO:0000256" key="11">
    <source>
        <dbReference type="SAM" id="MobiDB-lite"/>
    </source>
</evidence>
<organism evidence="14 15">
    <name type="scientific">Artemia franciscana</name>
    <name type="common">Brine shrimp</name>
    <name type="synonym">Artemia sanfranciscana</name>
    <dbReference type="NCBI Taxonomy" id="6661"/>
    <lineage>
        <taxon>Eukaryota</taxon>
        <taxon>Metazoa</taxon>
        <taxon>Ecdysozoa</taxon>
        <taxon>Arthropoda</taxon>
        <taxon>Crustacea</taxon>
        <taxon>Branchiopoda</taxon>
        <taxon>Anostraca</taxon>
        <taxon>Artemiidae</taxon>
        <taxon>Artemia</taxon>
    </lineage>
</organism>
<accession>A0AA88I0B3</accession>
<dbReference type="InterPro" id="IPR001628">
    <property type="entry name" value="Znf_hrmn_rcpt"/>
</dbReference>
<dbReference type="Gene3D" id="1.10.565.10">
    <property type="entry name" value="Retinoid X Receptor"/>
    <property type="match status" value="1"/>
</dbReference>
<dbReference type="FunFam" id="3.30.50.10:FF:000006">
    <property type="entry name" value="Nuclear receptor subfamily 5 group A member"/>
    <property type="match status" value="1"/>
</dbReference>
<dbReference type="Pfam" id="PF00104">
    <property type="entry name" value="Hormone_recep"/>
    <property type="match status" value="1"/>
</dbReference>
<feature type="domain" description="Nuclear receptor" evidence="12">
    <location>
        <begin position="332"/>
        <end position="407"/>
    </location>
</feature>
<dbReference type="EMBL" id="JAVRJZ010000008">
    <property type="protein sequence ID" value="KAK2719210.1"/>
    <property type="molecule type" value="Genomic_DNA"/>
</dbReference>
<sequence length="741" mass="83026">MLGLGPLHKQQLIMNLDTTNGMHTDVMTVTVSSDVDDMSLYQDLKLKMRKMDSRCSSDGESGLDGSPLNCGMSLEVSPNKGMSNSCLTPPYPERSFYRASPDSGTVDDLVQSSDQSIGRPTPSPDRSSPERDPYDLPSMSEFSLLHQTLTLNRKTPKSSSVDIKSFAKVNDYIHRVVDSRNSVIQSPIENKPKTPTVILGETGGVKTMIWASHWSNEPAQKPKTNGQGRQYTRQIHSPLDLTNDTSPYNSPIRSPKAEENGEGKKILQIGSQTINKETWADQESLLSNISSQRTMSWNQTDVSPSRSYEYSNLSPVSEAIGGYIQGEGLDVPLVCMICEDRATGLHYGIITCEGCKGFFKRTVQNKRIYTCVADGKCEITKAQRNRCQYCRFQKCLKQGMVLAAVREDRMPGGRNSGAVYNLYKVKYKKHKKSKGSENQSVSPEVPCRPIISPAAMSQLASGQILKTALTNPSEILALRKRLESNVSSTVDNCLSYGTAEHMIQNLIRCDEFEDIATLKNLNELLDHRADLSSKLCQVGDSVVYKLVQWTKRLPFYSELPVEVHTRLLTHKWHELLVLTTSAYKAITGPRSMANDFSEANLLEQQVNINLGLLQSSLSAMMARPLSLEQLKHDVGNMVERLTYVTMLMQRCQISMEEYVCLKVIAMLSQPKNNPVIPSVEAILSKYKECLRIFVERNHPDQPNRYSQLLMQLFEVQSAASLLLESKMFYVPFLLNISVRRI</sequence>
<dbReference type="GO" id="GO:0008270">
    <property type="term" value="F:zinc ion binding"/>
    <property type="evidence" value="ECO:0007669"/>
    <property type="project" value="UniProtKB-KW"/>
</dbReference>
<dbReference type="Gene3D" id="3.30.50.10">
    <property type="entry name" value="Erythroid Transcription Factor GATA-1, subunit A"/>
    <property type="match status" value="1"/>
</dbReference>
<feature type="compositionally biased region" description="Basic and acidic residues" evidence="11">
    <location>
        <begin position="255"/>
        <end position="265"/>
    </location>
</feature>
<name>A0AA88I0B3_ARTSF</name>
<evidence type="ECO:0000256" key="3">
    <source>
        <dbReference type="ARBA" id="ARBA00022771"/>
    </source>
</evidence>
<gene>
    <name evidence="14" type="ORF">QYM36_004886</name>
</gene>
<evidence type="ECO:0000256" key="5">
    <source>
        <dbReference type="ARBA" id="ARBA00023015"/>
    </source>
</evidence>
<evidence type="ECO:0000256" key="9">
    <source>
        <dbReference type="ARBA" id="ARBA00023242"/>
    </source>
</evidence>
<keyword evidence="2 10" id="KW-0479">Metal-binding</keyword>
<keyword evidence="8 10" id="KW-0675">Receptor</keyword>
<feature type="region of interest" description="Disordered" evidence="11">
    <location>
        <begin position="239"/>
        <end position="265"/>
    </location>
</feature>
<proteinExistence type="inferred from homology"/>
<evidence type="ECO:0008006" key="16">
    <source>
        <dbReference type="Google" id="ProtNLM"/>
    </source>
</evidence>
<dbReference type="Proteomes" id="UP001187531">
    <property type="component" value="Unassembled WGS sequence"/>
</dbReference>
<dbReference type="AlphaFoldDB" id="A0AA88I0B3"/>
<keyword evidence="6 10" id="KW-0238">DNA-binding</keyword>
<dbReference type="SUPFAM" id="SSF48508">
    <property type="entry name" value="Nuclear receptor ligand-binding domain"/>
    <property type="match status" value="1"/>
</dbReference>
<dbReference type="SMART" id="SM00399">
    <property type="entry name" value="ZnF_C4"/>
    <property type="match status" value="1"/>
</dbReference>
<dbReference type="CDD" id="cd07168">
    <property type="entry name" value="NR_DBD_DHR4_like"/>
    <property type="match status" value="1"/>
</dbReference>
<dbReference type="PROSITE" id="PS00031">
    <property type="entry name" value="NUCLEAR_REC_DBD_1"/>
    <property type="match status" value="1"/>
</dbReference>
<dbReference type="InterPro" id="IPR000536">
    <property type="entry name" value="Nucl_hrmn_rcpt_lig-bd"/>
</dbReference>
<evidence type="ECO:0000313" key="15">
    <source>
        <dbReference type="Proteomes" id="UP001187531"/>
    </source>
</evidence>
<evidence type="ECO:0000256" key="4">
    <source>
        <dbReference type="ARBA" id="ARBA00022833"/>
    </source>
</evidence>
<reference evidence="14" key="1">
    <citation type="submission" date="2023-07" db="EMBL/GenBank/DDBJ databases">
        <title>Chromosome-level genome assembly of Artemia franciscana.</title>
        <authorList>
            <person name="Jo E."/>
        </authorList>
    </citation>
    <scope>NUCLEOTIDE SEQUENCE</scope>
    <source>
        <tissue evidence="14">Whole body</tissue>
    </source>
</reference>
<comment type="subcellular location">
    <subcellularLocation>
        <location evidence="1 10">Nucleus</location>
    </subcellularLocation>
</comment>
<keyword evidence="3 10" id="KW-0863">Zinc-finger</keyword>
<keyword evidence="7 10" id="KW-0804">Transcription</keyword>
<dbReference type="GO" id="GO:0005634">
    <property type="term" value="C:nucleus"/>
    <property type="evidence" value="ECO:0007669"/>
    <property type="project" value="UniProtKB-SubCell"/>
</dbReference>
<dbReference type="PRINTS" id="PR00398">
    <property type="entry name" value="STRDHORMONER"/>
</dbReference>
<evidence type="ECO:0000256" key="10">
    <source>
        <dbReference type="RuleBase" id="RU004334"/>
    </source>
</evidence>
<dbReference type="InterPro" id="IPR050200">
    <property type="entry name" value="Nuclear_hormone_rcpt_NR3"/>
</dbReference>
<evidence type="ECO:0000256" key="7">
    <source>
        <dbReference type="ARBA" id="ARBA00023163"/>
    </source>
</evidence>
<dbReference type="GO" id="GO:0003700">
    <property type="term" value="F:DNA-binding transcription factor activity"/>
    <property type="evidence" value="ECO:0007669"/>
    <property type="project" value="InterPro"/>
</dbReference>
<feature type="region of interest" description="Disordered" evidence="11">
    <location>
        <begin position="93"/>
        <end position="138"/>
    </location>
</feature>
<dbReference type="InterPro" id="IPR035500">
    <property type="entry name" value="NHR-like_dom_sf"/>
</dbReference>
<feature type="domain" description="NR LBD" evidence="13">
    <location>
        <begin position="498"/>
        <end position="741"/>
    </location>
</feature>
<dbReference type="InterPro" id="IPR001723">
    <property type="entry name" value="Nuclear_hrmn_rcpt"/>
</dbReference>
<dbReference type="GO" id="GO:0006357">
    <property type="term" value="P:regulation of transcription by RNA polymerase II"/>
    <property type="evidence" value="ECO:0007669"/>
    <property type="project" value="UniProtKB-ARBA"/>
</dbReference>
<evidence type="ECO:0000256" key="1">
    <source>
        <dbReference type="ARBA" id="ARBA00004123"/>
    </source>
</evidence>
<comment type="similarity">
    <text evidence="10">Belongs to the nuclear hormone receptor family.</text>
</comment>
<dbReference type="SUPFAM" id="SSF57716">
    <property type="entry name" value="Glucocorticoid receptor-like (DNA-binding domain)"/>
    <property type="match status" value="1"/>
</dbReference>
<evidence type="ECO:0000256" key="8">
    <source>
        <dbReference type="ARBA" id="ARBA00023170"/>
    </source>
</evidence>
<dbReference type="SMART" id="SM00430">
    <property type="entry name" value="HOLI"/>
    <property type="match status" value="1"/>
</dbReference>
<keyword evidence="5 10" id="KW-0805">Transcription regulation</keyword>
<evidence type="ECO:0000256" key="6">
    <source>
        <dbReference type="ARBA" id="ARBA00023125"/>
    </source>
</evidence>
<keyword evidence="15" id="KW-1185">Reference proteome</keyword>
<dbReference type="PROSITE" id="PS51843">
    <property type="entry name" value="NR_LBD"/>
    <property type="match status" value="1"/>
</dbReference>
<keyword evidence="4 10" id="KW-0862">Zinc</keyword>
<dbReference type="PROSITE" id="PS51030">
    <property type="entry name" value="NUCLEAR_REC_DBD_2"/>
    <property type="match status" value="1"/>
</dbReference>
<dbReference type="PRINTS" id="PR00047">
    <property type="entry name" value="STROIDFINGER"/>
</dbReference>
<dbReference type="GO" id="GO:0043565">
    <property type="term" value="F:sequence-specific DNA binding"/>
    <property type="evidence" value="ECO:0007669"/>
    <property type="project" value="InterPro"/>
</dbReference>
<evidence type="ECO:0000256" key="2">
    <source>
        <dbReference type="ARBA" id="ARBA00022723"/>
    </source>
</evidence>